<dbReference type="Pfam" id="PF08889">
    <property type="entry name" value="WbqC"/>
    <property type="match status" value="1"/>
</dbReference>
<accession>A0ABS9QFR7</accession>
<organism evidence="1 2">
    <name type="scientific">Mesorhizobium retamae</name>
    <dbReference type="NCBI Taxonomy" id="2912854"/>
    <lineage>
        <taxon>Bacteria</taxon>
        <taxon>Pseudomonadati</taxon>
        <taxon>Pseudomonadota</taxon>
        <taxon>Alphaproteobacteria</taxon>
        <taxon>Hyphomicrobiales</taxon>
        <taxon>Phyllobacteriaceae</taxon>
        <taxon>Mesorhizobium</taxon>
    </lineage>
</organism>
<gene>
    <name evidence="1" type="ORF">L4923_14745</name>
</gene>
<evidence type="ECO:0000313" key="1">
    <source>
        <dbReference type="EMBL" id="MCG7506281.1"/>
    </source>
</evidence>
<sequence>MTLAAPVVAIMQPYFLPYMGYFQLAATADKFVIYDNIKYTKKGWINRNRLLANGEESIFSLPIQKASDSAPIGERELAGSFERTKLLNQFRGAYTHAPAFADFFPVLCVIVEFPDNNLFRFLCHSIQQIFNYLEIRAPLITSSSLSVDPEARGEKRVIATCLDLGAKTYINPIGGLELYSARAFEAAGMTLKFLRHVPRRYPQKSVNFIANLSIADVLMSVPRREAQNMIQKDYELI</sequence>
<comment type="caution">
    <text evidence="1">The sequence shown here is derived from an EMBL/GenBank/DDBJ whole genome shotgun (WGS) entry which is preliminary data.</text>
</comment>
<name>A0ABS9QFR7_9HYPH</name>
<dbReference type="RefSeq" id="WP_239366307.1">
    <property type="nucleotide sequence ID" value="NZ_JAKREW010000013.1"/>
</dbReference>
<keyword evidence="2" id="KW-1185">Reference proteome</keyword>
<dbReference type="Proteomes" id="UP001201701">
    <property type="component" value="Unassembled WGS sequence"/>
</dbReference>
<evidence type="ECO:0000313" key="2">
    <source>
        <dbReference type="Proteomes" id="UP001201701"/>
    </source>
</evidence>
<protein>
    <submittedName>
        <fullName evidence="1">WbqC family protein</fullName>
    </submittedName>
</protein>
<dbReference type="InterPro" id="IPR014985">
    <property type="entry name" value="WbqC"/>
</dbReference>
<reference evidence="1 2" key="1">
    <citation type="submission" date="2022-02" db="EMBL/GenBank/DDBJ databases">
        <title>Draft genome sequence of Mezorhizobium retamae strain IRAMC:0171 isolated from Retama raetam nodules.</title>
        <authorList>
            <person name="Bengaied R."/>
            <person name="Sbissi I."/>
            <person name="Huber K."/>
            <person name="Ghodbane F."/>
            <person name="Nouioui I."/>
            <person name="Tarhouni M."/>
            <person name="Gtari M."/>
        </authorList>
    </citation>
    <scope>NUCLEOTIDE SEQUENCE [LARGE SCALE GENOMIC DNA]</scope>
    <source>
        <strain evidence="1 2">IRAMC:0171</strain>
    </source>
</reference>
<dbReference type="EMBL" id="JAKREW010000013">
    <property type="protein sequence ID" value="MCG7506281.1"/>
    <property type="molecule type" value="Genomic_DNA"/>
</dbReference>
<proteinExistence type="predicted"/>